<dbReference type="Pfam" id="PF14289">
    <property type="entry name" value="DUF4369"/>
    <property type="match status" value="1"/>
</dbReference>
<dbReference type="InterPro" id="IPR036249">
    <property type="entry name" value="Thioredoxin-like_sf"/>
</dbReference>
<evidence type="ECO:0000256" key="4">
    <source>
        <dbReference type="ARBA" id="ARBA00023284"/>
    </source>
</evidence>
<dbReference type="EMBL" id="JNGW01000098">
    <property type="protein sequence ID" value="KDR51630.1"/>
    <property type="molecule type" value="Genomic_DNA"/>
</dbReference>
<reference evidence="7 8" key="1">
    <citation type="submission" date="2013-08" db="EMBL/GenBank/DDBJ databases">
        <authorList>
            <person name="Weinstock G."/>
            <person name="Sodergren E."/>
            <person name="Wylie T."/>
            <person name="Fulton L."/>
            <person name="Fulton R."/>
            <person name="Fronick C."/>
            <person name="O'Laughlin M."/>
            <person name="Godfrey J."/>
            <person name="Miner T."/>
            <person name="Herter B."/>
            <person name="Appelbaum E."/>
            <person name="Cordes M."/>
            <person name="Lek S."/>
            <person name="Wollam A."/>
            <person name="Pepin K.H."/>
            <person name="Palsikar V.B."/>
            <person name="Mitreva M."/>
            <person name="Wilson R.K."/>
        </authorList>
    </citation>
    <scope>NUCLEOTIDE SEQUENCE [LARGE SCALE GENOMIC DNA]</scope>
    <source>
        <strain evidence="7 8">ATCC 15930</strain>
    </source>
</reference>
<evidence type="ECO:0000256" key="3">
    <source>
        <dbReference type="ARBA" id="ARBA00023157"/>
    </source>
</evidence>
<dbReference type="PANTHER" id="PTHR42852:SF6">
    <property type="entry name" value="THIOL:DISULFIDE INTERCHANGE PROTEIN DSBE"/>
    <property type="match status" value="1"/>
</dbReference>
<dbReference type="InterPro" id="IPR013766">
    <property type="entry name" value="Thioredoxin_domain"/>
</dbReference>
<sequence length="387" mass="43323">MRIRYALPLLLFTASLAANAQGQFVIKGTMLSDSLCYSKGTVRKVYLTHEVNSQEVVVDSAYVTNKQFAFKGTAPAVMTPYAITGFDNGAVQVFLEPGNIVIQPFSAKFPAQAKVKGTPANNTFFEYQELSEQMDRKGRERMDSVKAGLSLAVLANKMAVQSYQKSVISANNFALQAATMRFVCQHLESPVSLYIMKNHLLQYFKPDIIEEQLFNAVPADTRKHPMYKQLLNIVRSGNMQIGKPAPDVEGQTPDGKTVSLSQLRGKYVLLDFWASWCVPCRREFPFIKQALKVTGDKAQFVVLSYSIDSKKNEWTDCITKNKLANEDWKHISTLKGWDSEALKLYNITTVPCTILISPKGNVLGFDLRGEQLLNTVKRLKNGELSHD</sequence>
<protein>
    <submittedName>
        <fullName evidence="7">Antioxidant, AhpC/TSA family</fullName>
    </submittedName>
</protein>
<evidence type="ECO:0000256" key="2">
    <source>
        <dbReference type="ARBA" id="ARBA00022748"/>
    </source>
</evidence>
<dbReference type="eggNOG" id="COG0526">
    <property type="taxonomic scope" value="Bacteria"/>
</dbReference>
<dbReference type="PANTHER" id="PTHR42852">
    <property type="entry name" value="THIOL:DISULFIDE INTERCHANGE PROTEIN DSBE"/>
    <property type="match status" value="1"/>
</dbReference>
<evidence type="ECO:0000313" key="7">
    <source>
        <dbReference type="EMBL" id="KDR51630.1"/>
    </source>
</evidence>
<accession>A0A069QFR2</accession>
<dbReference type="InterPro" id="IPR017937">
    <property type="entry name" value="Thioredoxin_CS"/>
</dbReference>
<dbReference type="SUPFAM" id="SSF52833">
    <property type="entry name" value="Thioredoxin-like"/>
    <property type="match status" value="1"/>
</dbReference>
<dbReference type="InterPro" id="IPR025380">
    <property type="entry name" value="DUF4369"/>
</dbReference>
<dbReference type="InterPro" id="IPR000866">
    <property type="entry name" value="AhpC/TSA"/>
</dbReference>
<comment type="caution">
    <text evidence="7">The sequence shown here is derived from an EMBL/GenBank/DDBJ whole genome shotgun (WGS) entry which is preliminary data.</text>
</comment>
<keyword evidence="3" id="KW-1015">Disulfide bond</keyword>
<proteinExistence type="predicted"/>
<dbReference type="GO" id="GO:0030313">
    <property type="term" value="C:cell envelope"/>
    <property type="evidence" value="ECO:0007669"/>
    <property type="project" value="UniProtKB-SubCell"/>
</dbReference>
<dbReference type="Proteomes" id="UP000027442">
    <property type="component" value="Unassembled WGS sequence"/>
</dbReference>
<dbReference type="Pfam" id="PF00578">
    <property type="entry name" value="AhpC-TSA"/>
    <property type="match status" value="1"/>
</dbReference>
<dbReference type="RefSeq" id="WP_009237152.1">
    <property type="nucleotide sequence ID" value="NZ_KB899211.1"/>
</dbReference>
<dbReference type="PATRIC" id="fig|1122985.7.peg.2438"/>
<evidence type="ECO:0000259" key="6">
    <source>
        <dbReference type="PROSITE" id="PS51352"/>
    </source>
</evidence>
<evidence type="ECO:0000256" key="1">
    <source>
        <dbReference type="ARBA" id="ARBA00004196"/>
    </source>
</evidence>
<dbReference type="InterPro" id="IPR050553">
    <property type="entry name" value="Thioredoxin_ResA/DsbE_sf"/>
</dbReference>
<name>A0A069QFR2_HOYLO</name>
<comment type="subcellular location">
    <subcellularLocation>
        <location evidence="1">Cell envelope</location>
    </subcellularLocation>
</comment>
<keyword evidence="2" id="KW-0201">Cytochrome c-type biogenesis</keyword>
<dbReference type="CDD" id="cd02966">
    <property type="entry name" value="TlpA_like_family"/>
    <property type="match status" value="1"/>
</dbReference>
<dbReference type="GO" id="GO:0017004">
    <property type="term" value="P:cytochrome complex assembly"/>
    <property type="evidence" value="ECO:0007669"/>
    <property type="project" value="UniProtKB-KW"/>
</dbReference>
<feature type="signal peptide" evidence="5">
    <location>
        <begin position="1"/>
        <end position="20"/>
    </location>
</feature>
<keyword evidence="4" id="KW-0676">Redox-active center</keyword>
<dbReference type="PROSITE" id="PS51352">
    <property type="entry name" value="THIOREDOXIN_2"/>
    <property type="match status" value="1"/>
</dbReference>
<gene>
    <name evidence="7" type="ORF">HMPREF1991_02352</name>
</gene>
<feature type="chain" id="PRO_5001668471" evidence="5">
    <location>
        <begin position="21"/>
        <end position="387"/>
    </location>
</feature>
<keyword evidence="8" id="KW-1185">Reference proteome</keyword>
<dbReference type="Gene3D" id="3.40.30.10">
    <property type="entry name" value="Glutaredoxin"/>
    <property type="match status" value="1"/>
</dbReference>
<organism evidence="7 8">
    <name type="scientific">Hoylesella loescheii DSM 19665 = JCM 12249 = ATCC 15930</name>
    <dbReference type="NCBI Taxonomy" id="1122985"/>
    <lineage>
        <taxon>Bacteria</taxon>
        <taxon>Pseudomonadati</taxon>
        <taxon>Bacteroidota</taxon>
        <taxon>Bacteroidia</taxon>
        <taxon>Bacteroidales</taxon>
        <taxon>Prevotellaceae</taxon>
        <taxon>Hoylesella</taxon>
    </lineage>
</organism>
<evidence type="ECO:0000256" key="5">
    <source>
        <dbReference type="SAM" id="SignalP"/>
    </source>
</evidence>
<dbReference type="AlphaFoldDB" id="A0A069QFR2"/>
<keyword evidence="5" id="KW-0732">Signal</keyword>
<evidence type="ECO:0000313" key="8">
    <source>
        <dbReference type="Proteomes" id="UP000027442"/>
    </source>
</evidence>
<dbReference type="PROSITE" id="PS00194">
    <property type="entry name" value="THIOREDOXIN_1"/>
    <property type="match status" value="1"/>
</dbReference>
<dbReference type="HOGENOM" id="CLU_042529_1_2_10"/>
<feature type="domain" description="Thioredoxin" evidence="6">
    <location>
        <begin position="239"/>
        <end position="385"/>
    </location>
</feature>